<organism evidence="2 3">
    <name type="scientific">Cobetia marina</name>
    <name type="common">Deleya marina</name>
    <dbReference type="NCBI Taxonomy" id="28258"/>
    <lineage>
        <taxon>Bacteria</taxon>
        <taxon>Pseudomonadati</taxon>
        <taxon>Pseudomonadota</taxon>
        <taxon>Gammaproteobacteria</taxon>
        <taxon>Oceanospirillales</taxon>
        <taxon>Halomonadaceae</taxon>
        <taxon>Cobetia</taxon>
    </lineage>
</organism>
<dbReference type="GO" id="GO:0016853">
    <property type="term" value="F:isomerase activity"/>
    <property type="evidence" value="ECO:0007669"/>
    <property type="project" value="UniProtKB-KW"/>
</dbReference>
<dbReference type="InterPro" id="IPR013022">
    <property type="entry name" value="Xyl_isomerase-like_TIM-brl"/>
</dbReference>
<dbReference type="Pfam" id="PF01261">
    <property type="entry name" value="AP_endonuc_2"/>
    <property type="match status" value="1"/>
</dbReference>
<dbReference type="Gene3D" id="3.20.20.150">
    <property type="entry name" value="Divalent-metal-dependent TIM barrel enzymes"/>
    <property type="match status" value="1"/>
</dbReference>
<protein>
    <submittedName>
        <fullName evidence="2">Sugar phosphate isomerase/epimerase family protein</fullName>
    </submittedName>
</protein>
<feature type="domain" description="Xylose isomerase-like TIM barrel" evidence="1">
    <location>
        <begin position="23"/>
        <end position="245"/>
    </location>
</feature>
<comment type="caution">
    <text evidence="2">The sequence shown here is derived from an EMBL/GenBank/DDBJ whole genome shotgun (WGS) entry which is preliminary data.</text>
</comment>
<evidence type="ECO:0000313" key="3">
    <source>
        <dbReference type="Proteomes" id="UP001378242"/>
    </source>
</evidence>
<proteinExistence type="predicted"/>
<evidence type="ECO:0000259" key="1">
    <source>
        <dbReference type="Pfam" id="PF01261"/>
    </source>
</evidence>
<dbReference type="Proteomes" id="UP001378242">
    <property type="component" value="Unassembled WGS sequence"/>
</dbReference>
<dbReference type="SUPFAM" id="SSF51658">
    <property type="entry name" value="Xylose isomerase-like"/>
    <property type="match status" value="1"/>
</dbReference>
<gene>
    <name evidence="2" type="ORF">V6243_06060</name>
</gene>
<dbReference type="PANTHER" id="PTHR12110">
    <property type="entry name" value="HYDROXYPYRUVATE ISOMERASE"/>
    <property type="match status" value="1"/>
</dbReference>
<accession>A0ABU9GH10</accession>
<evidence type="ECO:0000313" key="2">
    <source>
        <dbReference type="EMBL" id="MEL0616392.1"/>
    </source>
</evidence>
<dbReference type="RefSeq" id="WP_284728180.1">
    <property type="nucleotide sequence ID" value="NZ_JASCSB010000001.1"/>
</dbReference>
<keyword evidence="2" id="KW-0413">Isomerase</keyword>
<name>A0ABU9GH10_COBMA</name>
<keyword evidence="3" id="KW-1185">Reference proteome</keyword>
<dbReference type="PANTHER" id="PTHR12110:SF41">
    <property type="entry name" value="INOSOSE DEHYDRATASE"/>
    <property type="match status" value="1"/>
</dbReference>
<dbReference type="InterPro" id="IPR050312">
    <property type="entry name" value="IolE/XylAMocC-like"/>
</dbReference>
<sequence>MTHNMKVGVCTWTFGPLPIEDIFARTARLGFDGVELHGDLDAFTPDMIRALCQTHGLEVFSLTPGDCDPASPDASDREAAETYYRQLIDFAQALGGARVSLHGLVGRIRPADGSDQDSEYRHLVEALKPLCEYAAERSVPLVYEVLNRYESHLINTAAQCRRLIQDIGSPQLKVLLDAYHMNIEEADPVRALAETGDHLGLYHVADSNRGGIGQGHSQLADQFTQLRAMQYAGPIIVEAPAMGPDPFTPVKTGDYLTTLEDQLSRSVSALRQHFTLDVPA</sequence>
<reference evidence="2 3" key="1">
    <citation type="submission" date="2024-02" db="EMBL/GenBank/DDBJ databases">
        <title>Bacteria isolated from the canopy kelp, Nereocystis luetkeana.</title>
        <authorList>
            <person name="Pfister C.A."/>
            <person name="Younker I.T."/>
            <person name="Light S.H."/>
        </authorList>
    </citation>
    <scope>NUCLEOTIDE SEQUENCE [LARGE SCALE GENOMIC DNA]</scope>
    <source>
        <strain evidence="2 3">TI.5.07</strain>
    </source>
</reference>
<dbReference type="InterPro" id="IPR036237">
    <property type="entry name" value="Xyl_isomerase-like_sf"/>
</dbReference>
<dbReference type="EMBL" id="JBAKAP010000005">
    <property type="protein sequence ID" value="MEL0616392.1"/>
    <property type="molecule type" value="Genomic_DNA"/>
</dbReference>